<sequence>MFKTYQTKLKNDIINLKNHSTIAVYEYFHQNAKYFGMLERKLFVDLYVRKKPSGDLKKLYCAAHKITARQYNSIKKQLDGRMSSKLELSKLYRKDMNEKVKNTTNLIRSKEEQKVKLQSKLLKMKGNEANFLKKVMQYRNIKRSIHQKKRKLYSLLLKLEKLEGDFKQEKIRICFGSKDLFQKQFHLEENGITFRQWKKEWEEKRAAQFTLIGSKDETFGNQSCTYDVENNLRIRVFSKDEEVFGNYVNLTNVMFGYGQENIDKAKIPSIGYTKGKMNQVIYYRALTWKFVRKNGNWYAYVTVDVDIPPIISLKNNGILSIDYNYGFLAVSDVDRFGNLVHSFQVPYQTTHCTSEQTEQNLSVALKTVILYAIEKAKPIGFENLDFKKKKQNLKRMSPKQAKMLSGFAYSTYQSMLQSKCEAAGIECISVNPAYTSQIGHHKFMKKYGISSHESAALVIGRKCLNFKRIEKIPQHHILNKNKKDSILKMDRLSQWKEICTQWKKYSFNNKIYLLNRI</sequence>
<name>A0ABZ2CNU3_9BACI</name>
<keyword evidence="1" id="KW-0238">DNA-binding</keyword>
<organism evidence="3 4">
    <name type="scientific">Niallia oryzisoli</name>
    <dbReference type="NCBI Taxonomy" id="1737571"/>
    <lineage>
        <taxon>Bacteria</taxon>
        <taxon>Bacillati</taxon>
        <taxon>Bacillota</taxon>
        <taxon>Bacilli</taxon>
        <taxon>Bacillales</taxon>
        <taxon>Bacillaceae</taxon>
        <taxon>Niallia</taxon>
    </lineage>
</organism>
<dbReference type="RefSeq" id="WP_338452510.1">
    <property type="nucleotide sequence ID" value="NZ_CP137640.1"/>
</dbReference>
<dbReference type="InterPro" id="IPR010095">
    <property type="entry name" value="Cas12f1-like_TNB"/>
</dbReference>
<feature type="coiled-coil region" evidence="2">
    <location>
        <begin position="93"/>
        <end position="127"/>
    </location>
</feature>
<dbReference type="EMBL" id="CP137640">
    <property type="protein sequence ID" value="WVX83632.1"/>
    <property type="molecule type" value="Genomic_DNA"/>
</dbReference>
<keyword evidence="4" id="KW-1185">Reference proteome</keyword>
<dbReference type="Proteomes" id="UP001357223">
    <property type="component" value="Chromosome"/>
</dbReference>
<evidence type="ECO:0000256" key="2">
    <source>
        <dbReference type="SAM" id="Coils"/>
    </source>
</evidence>
<accession>A0ABZ2CNU3</accession>
<evidence type="ECO:0000313" key="3">
    <source>
        <dbReference type="EMBL" id="WVX83632.1"/>
    </source>
</evidence>
<evidence type="ECO:0000256" key="1">
    <source>
        <dbReference type="ARBA" id="ARBA00023125"/>
    </source>
</evidence>
<protein>
    <submittedName>
        <fullName evidence="3">IS200/IS605 family accessory protein TnpB-related protein</fullName>
    </submittedName>
</protein>
<dbReference type="NCBIfam" id="TIGR01766">
    <property type="entry name" value="IS200/IS605 family accessory protein TnpB-like domain"/>
    <property type="match status" value="1"/>
</dbReference>
<keyword evidence="2" id="KW-0175">Coiled coil</keyword>
<proteinExistence type="predicted"/>
<gene>
    <name evidence="3" type="ORF">R4Z09_11890</name>
</gene>
<evidence type="ECO:0000313" key="4">
    <source>
        <dbReference type="Proteomes" id="UP001357223"/>
    </source>
</evidence>
<reference evidence="3 4" key="1">
    <citation type="submission" date="2023-10" db="EMBL/GenBank/DDBJ databases">
        <title>Niallia locisalis sp.nov. isolated from a salt pond sample.</title>
        <authorList>
            <person name="Li X.-J."/>
            <person name="Dong L."/>
        </authorList>
    </citation>
    <scope>NUCLEOTIDE SEQUENCE [LARGE SCALE GENOMIC DNA]</scope>
    <source>
        <strain evidence="3 4">DSM 29761</strain>
    </source>
</reference>